<reference evidence="2" key="1">
    <citation type="journal article" date="2019" name="Int. J. Syst. Evol. Microbiol.">
        <title>The Global Catalogue of Microorganisms (GCM) 10K type strain sequencing project: providing services to taxonomists for standard genome sequencing and annotation.</title>
        <authorList>
            <consortium name="The Broad Institute Genomics Platform"/>
            <consortium name="The Broad Institute Genome Sequencing Center for Infectious Disease"/>
            <person name="Wu L."/>
            <person name="Ma J."/>
        </authorList>
    </citation>
    <scope>NUCLEOTIDE SEQUENCE [LARGE SCALE GENOMIC DNA]</scope>
    <source>
        <strain evidence="2">CGMCC 1.19062</strain>
    </source>
</reference>
<organism evidence="1 2">
    <name type="scientific">Lacibacterium aquatile</name>
    <dbReference type="NCBI Taxonomy" id="1168082"/>
    <lineage>
        <taxon>Bacteria</taxon>
        <taxon>Pseudomonadati</taxon>
        <taxon>Pseudomonadota</taxon>
        <taxon>Alphaproteobacteria</taxon>
        <taxon>Rhodospirillales</taxon>
        <taxon>Rhodospirillaceae</taxon>
    </lineage>
</organism>
<evidence type="ECO:0000313" key="2">
    <source>
        <dbReference type="Proteomes" id="UP001597295"/>
    </source>
</evidence>
<evidence type="ECO:0000313" key="1">
    <source>
        <dbReference type="EMBL" id="MFD2264069.1"/>
    </source>
</evidence>
<name>A0ABW5DUE0_9PROT</name>
<gene>
    <name evidence="1" type="ORF">ACFSM5_14300</name>
</gene>
<dbReference type="InterPro" id="IPR009964">
    <property type="entry name" value="DUF1491"/>
</dbReference>
<proteinExistence type="predicted"/>
<dbReference type="RefSeq" id="WP_379877109.1">
    <property type="nucleotide sequence ID" value="NZ_JBHUIP010000012.1"/>
</dbReference>
<dbReference type="Proteomes" id="UP001597295">
    <property type="component" value="Unassembled WGS sequence"/>
</dbReference>
<comment type="caution">
    <text evidence="1">The sequence shown here is derived from an EMBL/GenBank/DDBJ whole genome shotgun (WGS) entry which is preliminary data.</text>
</comment>
<dbReference type="Gene3D" id="3.40.1530.20">
    <property type="entry name" value="Protein of unknown function (DUF1491)"/>
    <property type="match status" value="1"/>
</dbReference>
<sequence length="112" mass="12569">MSDRLETAFWLKAHIKMWNDRGIQMLVVKRGEPTAGAVLVKINRGPAIGVTVLSQTRTPEGKPAWMRGTGEEPVTEADADAYIARQLKYDPDLWVVEIEDEAGRHPFEEPVL</sequence>
<keyword evidence="2" id="KW-1185">Reference proteome</keyword>
<protein>
    <submittedName>
        <fullName evidence="1">DUF1491 family protein</fullName>
    </submittedName>
</protein>
<dbReference type="EMBL" id="JBHUIP010000012">
    <property type="protein sequence ID" value="MFD2264069.1"/>
    <property type="molecule type" value="Genomic_DNA"/>
</dbReference>
<accession>A0ABW5DUE0</accession>
<dbReference type="Pfam" id="PF07372">
    <property type="entry name" value="DUF1491"/>
    <property type="match status" value="1"/>
</dbReference>